<feature type="domain" description="Cadherin" evidence="19">
    <location>
        <begin position="984"/>
        <end position="1087"/>
    </location>
</feature>
<dbReference type="CDD" id="cd11304">
    <property type="entry name" value="Cadherin_repeat"/>
    <property type="match status" value="23"/>
</dbReference>
<evidence type="ECO:0000256" key="5">
    <source>
        <dbReference type="ARBA" id="ARBA00022737"/>
    </source>
</evidence>
<keyword evidence="6 12" id="KW-0106">Calcium</keyword>
<feature type="domain" description="EGF-like" evidence="18">
    <location>
        <begin position="4026"/>
        <end position="4062"/>
    </location>
</feature>
<feature type="domain" description="EGF-like" evidence="18">
    <location>
        <begin position="3986"/>
        <end position="4022"/>
    </location>
</feature>
<evidence type="ECO:0000256" key="9">
    <source>
        <dbReference type="ARBA" id="ARBA00023136"/>
    </source>
</evidence>
<evidence type="ECO:0000256" key="3">
    <source>
        <dbReference type="ARBA" id="ARBA00022692"/>
    </source>
</evidence>
<feature type="domain" description="EGF-like" evidence="18">
    <location>
        <begin position="3943"/>
        <end position="3984"/>
    </location>
</feature>
<dbReference type="SUPFAM" id="SSF49899">
    <property type="entry name" value="Concanavalin A-like lectins/glucanases"/>
    <property type="match status" value="1"/>
</dbReference>
<feature type="domain" description="Laminin G" evidence="17">
    <location>
        <begin position="3747"/>
        <end position="3939"/>
    </location>
</feature>
<dbReference type="SMART" id="SM00181">
    <property type="entry name" value="EGF"/>
    <property type="match status" value="5"/>
</dbReference>
<proteinExistence type="predicted"/>
<feature type="domain" description="Cadherin" evidence="19">
    <location>
        <begin position="1749"/>
        <end position="1854"/>
    </location>
</feature>
<sequence length="4372" mass="497837">MLIKITNNTREMKREKLILTLGKCIFLYFTGTLLILLCYGSPYLPSVGGTHHTKNRRSSNSMFQFTSSSYNMSIEENTRGKVVARIDEKIRVGIHLPCQGCRIKFRIVKGDSQRQFRTLHKVIGDFAYLHIRQENDVILNRERTNCYQLIVKATLSRPHYESVETTTIIYLNVLDQNDLLSRFNEDSYEFNVLKMFQPFTSIGQINAYDSDEGLNGEVFYSLKELNEYFYVEPSTGNVKIYKSLYNTNLSEVILKGFVQDRTSRLFYNNPDMQPQKPSFNSPNEVEIKIRLTDNHNDNSKKFKIVTEAKELKMDGNKEQLVAKLKVKGNQKNYRIHISNDTGFGEFFSLNPLSTDIYEVWLIDRRFWKFFTQLWKNEVLLLDIIGTQLDYNENKINEIKEPLKIPVKASSYVSFNNILNENEVFSLNVNECLPPGHSIYVFRGNPEYDMDEERIRYRIRSKDKDILPFMIDHKTGLLTISTFLNKTNEKEFSFEVVGKIQGNESVKCFVNVLLTITPCNSHHPEWDISYNNLNTMSLGNDELKSGVKLFILKANDKDEGENGRIHYKLIDKNNSDFIINSETGDVYFKKDPLPENNYWILQVIAVDYGVPYARYSKPLIILLHREGYQVSEDDLKILQTTKSYFNQKEKKRSVNIESVGKLIISEDAPIGSRFGQLKVTDVITNSESSGILFSTSDQYFSIEEYTGKIIVINDLKKLLIKDSTSLRKDNFLIYQLSIKLYDALSDETNMDLGNFTINIYIKDINNNYPIFDKWEYKFYVSENTPKGALIGNVMAYDLDYNLGITYKIINKDSNIPLRIDSFTGNIYSIESFDRENSLILRYIIIATDDTNRPLTSFTNLTLVIEDVNDNEPQCLTSEPYTVTVPEDLPNNSLITCLIGIDKDEGKNKELSYSLLEEYDKKKFFLDYYTGCIFLKSDDPLDYEIQNKYIIKFKISDNGSPSLSTICTLEIMLEDVNENIYPPTFEDVEIEATIEEDLPIGTTVVTVYANDTDNPLCQPKYKIIDGDGMEYFEITETGTVKTLRILDHERKSLYYLTVSATDCDVKNPLSSVGHINIKVLNINDNAPIFLSPIYTAIVSEDSPEDTIVCKVEAIDADEKQNTKSQITYSIVKGNFQSQFSIDPRSGHVIRGKRRLDREAQKEYELHVNACDNGNPKLCSTVVVILFITDVNDNGPIVKVSNYNITVPAGKKGFLHRIIAIDNDGVDYRDTVYSISGASVTGISINEIGEIMINDEIKVKEDIKLEIIIKDKLNSSMQSTINIKIKGSNMNSSRHPKNKSPQFVSYDQWKIIQLSDNEKPGQAISVLETYDPDGDVLLWEVKNKELKKFFTITNNGELVLLTPVNEILIPGSEFVIPFNVTDGSITIDGEVIIKKPKISFYRPSFTSLIYYIEISEDTPIGSIIFHGSKHIKPIPSDVFVSKRLAYGFHLYESIYTIDKLTIDPTTGNIILLEQIDNDQSKSFSIVIFVHLNGKFNYTMVTFSVTDGLKKKSSLKINQNIETKNNQTELISLVKPKYQFIYTKDPKKSKNLLIKAPKMVLPIFSISEKILECQPYTIHPIAGLLTLKESFKIDDFKFSFGICPLQIKNIYGDVLESDLEMRNVDIINNPPIFSKDIYYGAIYENSISGSIVYTLESHKEGMPLNVKAIDSDNGVNGMITYKTIGKNKSNEYFSVDMFTGIIRNTISLDREKSKYQIFYVYAEDLGRPSMISERFALVNVTILNINDCPPKFEKSNYYFKITKPFGDGMVIGDVKATDEDENSILHYFLTSNNNDDLNYFYINNTNGKILLKNSYLLLKEKKKNFTLVVSCSDSIYTTEEKLTIEIDNYIPSENSISFSEKEYKLVIKENESFTKEQSKKPLITLNIPSIFPLLYTLEAINENFYIDKNVGNVYLKDGVSFDKETTDSIELIISSKNLFNFNDISRTKIIIEIEDINDCQPIFSQTFYEGNIPKDAIYGHKIVSIKAIDKDSGINGMVKYSFVGDVPDFISLNKNDGRIIVNKPINNNYNVGDVFNLTIKATDKGTPSLSSTSYILMKIVDKSLPIFSQNRYRQKIKENLPPNNDIMKVRATSYSNGTIGYFLVTTDKYSSFFVSFETGSIGTTKSLDREIDDKILLKIGAVDTTNPKVYSYTDVEVNVININDCQPKFEKNIYRVEVDENISIGSVLVKVNAYDVDSNYSVINYSLMEVNDIISIEKETGKVILLKNLDYEKENYYEFGVRAFDEDGYWNEGVIIITVNDVNDNEVKILNKDREIEITNRIYKKSDLLYFLTVEDKDTVSNLENNQRFLFTIYEDENNLFEIDPLNGIIAFGRDLTSEELENNNLKKKLNISVTDGLFTEYCMLTIIFKDIYKVRSNFSFEYPIYYGTLNENNALNTFIIQVSAKNGMLPYTYEIVNINSSVFNLPFSIDKNSGRITLGDRLDYEIKNNYLIPIKATDNTGLITYTQLNFTVLDSNDNSPKFIYNTKNELKVSINNNMEIGDYITSVLATDDDFKDILEYSINKDYKEGEYFDIHSRQGLISLAKSVEQLVNQKLKCQIKVSDTANPPHITSMDITIEVLPSNIFIPQFSMLKYSFILFNDAPIGSVVGVVEEKDYSGEIDNGDNKKIIYFISNERDNIPFIIDKNSGKIITKKGLNSINDKEISFPVFILRENVDGINGISMATVTIQINYQLKGSPQFFTMDYKYDVMENSPIGSVIGIASAVNGDVYELECRDNLINLCPFGIDGSMGEIFVNGIIDREVKNKYKLNVISKNINGLKDEKEITIVIKDENDTPSEFIETPREVYVDLNKLTKGTIIFTFSIIDKDEKNDIFAKITEGNAKEIYQIKSIKNETKNDNIYTFGVIFNGESKNLLNVNEEYISIVVSDGIHFVEKNFLVIYQNSFITKYQNEDKDIYLNIKENLSIGTVISILKVTSRLSIINNEIDKHNFPFIINEKNELVISKNLNWNEKSYYNFSIKEEVKFIDTYYIYNIINYNIKIVDVNDHTPKFIPNEIIKLNVKENIPANKTNPYFLYKYFTEDSDSFENSNVSYSIVNNEGEYFEINPISGILSLIKTLDKEAIDDVKLTIKAEDSGGRFSEIDTILFIENVNDNSPVFDKKNYNVEVVENTIPKKYILKVHATDKDSEDILTYKLHENNDYISNIIRIDEKTGEVFLLKPLDYEQEKEITFKVKVLDNYDVPEIDIATVKITVLDDNDNPPKFIKPSFEIKIKEHTPLGTKIISLKAIDKDTGHYGGILYFLTGEESKLFKINEEGDLIVEGDLDYEVLKSLSFEVNARDGGEPPLTDKATIKIDIENINDHPPIFDNCNLTTIIQDGIKKDHSLLTVFLTDKDYHNTNEKENQFRLSISGDGSDDFYFDNKMTLKTKKDFIHNKKDKYLLEVTAYDNGNLSTTCPLTIYYKQQSKHPPFVNTFHKFTINSIMGEFLGKSIGKITAIDNDVNDILIYSIPTHSFEEYNTFPFKIDSQTGEISANPDILEGTYKFPVTVTDGKYIVTTIVTVDVQSINENDLMHSLSIKISDMDVKVFVKDIMNEFISKIAEVFKIDNNNVKILSIQSSEQNNNRNKRSNNDIDVLISIYATKIKDYLRPEFVMKRLEYMVSSQKETLPFIISSMNHDVCSESTCHEGTCNVKIWLDSSNYNIISENGSIFTSPSHLRTFTCTCKEGFGGRVCDVPINKCSYKKCTRNEMCIPIFNNFNQSDFICSCPPGLEGVNCNEKKICKSEDKCSEYNAISINGGGFFQMMIGKSTEQRLNLMFEFRTISINGTLFYSSGLTDYNYLKIENGHLKYIWNCGTGEGIIKITKKPVSDGKWHKVTIYRVGRQATIKLDNEFSSQGVSGIGSDVINLYDQSNILTFGGEINNYDNLKSIFDLVDNDKRNSRSLINPSVSNSISGCIGKILLDDYELPKTIEGLKVYNIKMGCETTSFGPCIEANCLNGGLCQSIYNRNTGRDYTCLCSSRYSGNDCELDLNMCSDNPCPPGVKCHSLINDFFCNCPIGFTGKTCQIRGNWDPCNSNPCGKYGTCLAFQSSFICNCTNGYSGKFCTTPFSRIQPDTWNTISIIDIIFGMALLAVIICSLIFTLYMCKKNRKIKKSVVYNELPNGGNETSQLSSQLLSKGVISTDNQRITIDFNQPLNCSKGFLSGRSSVIQASQQSSINPPPPLPPRSFRNKFNTGTYQNDLPTMSVKPIQVIHDSGIDNDISSHASSRHSRDLLNSPVFNKSRLLLSPLISNSGSIQCLDKSGKSINNDKPSIDLPLLHSMGNTIFQENYVTYDGNGKIKEEGSDYMTIKPKKKLNRSSSSDVCNNEEMEPLNDDTVPPPLPPHRSLDRESLKNNDKKDDINMDVVLYDNPNNEE</sequence>
<feature type="domain" description="Cadherin" evidence="19">
    <location>
        <begin position="1960"/>
        <end position="2063"/>
    </location>
</feature>
<feature type="disulfide bond" evidence="13">
    <location>
        <begin position="3723"/>
        <end position="3732"/>
    </location>
</feature>
<dbReference type="GO" id="GO:0005886">
    <property type="term" value="C:plasma membrane"/>
    <property type="evidence" value="ECO:0007669"/>
    <property type="project" value="InterPro"/>
</dbReference>
<dbReference type="SMART" id="SM00282">
    <property type="entry name" value="LamG"/>
    <property type="match status" value="1"/>
</dbReference>
<evidence type="ECO:0000256" key="10">
    <source>
        <dbReference type="ARBA" id="ARBA00023157"/>
    </source>
</evidence>
<dbReference type="FunFam" id="2.60.40.60:FF:000020">
    <property type="entry name" value="Dachsous cadherin-related 1b"/>
    <property type="match status" value="1"/>
</dbReference>
<dbReference type="PROSITE" id="PS00232">
    <property type="entry name" value="CADHERIN_1"/>
    <property type="match status" value="3"/>
</dbReference>
<dbReference type="InterPro" id="IPR001791">
    <property type="entry name" value="Laminin_G"/>
</dbReference>
<dbReference type="PRINTS" id="PR00205">
    <property type="entry name" value="CADHERIN"/>
</dbReference>
<feature type="domain" description="Cadherin" evidence="19">
    <location>
        <begin position="1403"/>
        <end position="1534"/>
    </location>
</feature>
<evidence type="ECO:0000256" key="11">
    <source>
        <dbReference type="ARBA" id="ARBA00023180"/>
    </source>
</evidence>
<evidence type="ECO:0000256" key="2">
    <source>
        <dbReference type="ARBA" id="ARBA00022536"/>
    </source>
</evidence>
<evidence type="ECO:0000313" key="20">
    <source>
        <dbReference type="Proteomes" id="UP000035681"/>
    </source>
</evidence>
<feature type="domain" description="Cadherin" evidence="19">
    <location>
        <begin position="3010"/>
        <end position="3115"/>
    </location>
</feature>
<dbReference type="WBParaSite" id="TCONS_00010947.p1">
    <property type="protein sequence ID" value="TCONS_00010947.p1"/>
    <property type="gene ID" value="XLOC_004806"/>
</dbReference>
<name>A0A913HD52_STRER</name>
<feature type="domain" description="Cadherin" evidence="19">
    <location>
        <begin position="1630"/>
        <end position="1748"/>
    </location>
</feature>
<dbReference type="SUPFAM" id="SSF49313">
    <property type="entry name" value="Cadherin-like"/>
    <property type="match status" value="21"/>
</dbReference>
<feature type="domain" description="Cadherin" evidence="19">
    <location>
        <begin position="66"/>
        <end position="183"/>
    </location>
</feature>
<feature type="domain" description="EGF-like" evidence="18">
    <location>
        <begin position="3692"/>
        <end position="3733"/>
    </location>
</feature>
<dbReference type="Proteomes" id="UP000035681">
    <property type="component" value="Unplaced"/>
</dbReference>
<dbReference type="FunFam" id="2.60.40.60:FF:000037">
    <property type="entry name" value="FAT atypical cadherin 1"/>
    <property type="match status" value="1"/>
</dbReference>
<feature type="disulfide bond" evidence="13">
    <location>
        <begin position="4012"/>
        <end position="4021"/>
    </location>
</feature>
<evidence type="ECO:0000256" key="16">
    <source>
        <dbReference type="SAM" id="Phobius"/>
    </source>
</evidence>
<feature type="domain" description="Cadherin" evidence="19">
    <location>
        <begin position="3445"/>
        <end position="3544"/>
    </location>
</feature>
<dbReference type="GO" id="GO:0007163">
    <property type="term" value="P:establishment or maintenance of cell polarity"/>
    <property type="evidence" value="ECO:0007669"/>
    <property type="project" value="UniProtKB-ARBA"/>
</dbReference>
<feature type="domain" description="Cadherin" evidence="19">
    <location>
        <begin position="2698"/>
        <end position="2796"/>
    </location>
</feature>
<dbReference type="FunFam" id="2.60.40.60:FF:000116">
    <property type="entry name" value="Dachsous cadherin-related 2"/>
    <property type="match status" value="1"/>
</dbReference>
<feature type="domain" description="Cadherin" evidence="19">
    <location>
        <begin position="2064"/>
        <end position="2165"/>
    </location>
</feature>
<evidence type="ECO:0000259" key="19">
    <source>
        <dbReference type="PROSITE" id="PS50268"/>
    </source>
</evidence>
<feature type="compositionally biased region" description="Basic and acidic residues" evidence="15">
    <location>
        <begin position="4342"/>
        <end position="4358"/>
    </location>
</feature>
<feature type="domain" description="Cadherin" evidence="19">
    <location>
        <begin position="655"/>
        <end position="770"/>
    </location>
</feature>
<comment type="caution">
    <text evidence="13">Lacks conserved residue(s) required for the propagation of feature annotation.</text>
</comment>
<dbReference type="CDD" id="cd00110">
    <property type="entry name" value="LamG"/>
    <property type="match status" value="1"/>
</dbReference>
<dbReference type="PANTHER" id="PTHR24026:SF136">
    <property type="entry name" value="PROTOCADHERIN-23"/>
    <property type="match status" value="1"/>
</dbReference>
<organism evidence="21">
    <name type="scientific">Strongyloides stercoralis</name>
    <name type="common">Threadworm</name>
    <dbReference type="NCBI Taxonomy" id="6248"/>
    <lineage>
        <taxon>Eukaryota</taxon>
        <taxon>Metazoa</taxon>
        <taxon>Ecdysozoa</taxon>
        <taxon>Nematoda</taxon>
        <taxon>Chromadorea</taxon>
        <taxon>Rhabditida</taxon>
        <taxon>Tylenchina</taxon>
        <taxon>Panagrolaimomorpha</taxon>
        <taxon>Strongyloidoidea</taxon>
        <taxon>Strongyloididae</taxon>
        <taxon>Strongyloides</taxon>
    </lineage>
</organism>
<feature type="domain" description="Cadherin" evidence="19">
    <location>
        <begin position="2909"/>
        <end position="3008"/>
    </location>
</feature>
<feature type="domain" description="Cadherin" evidence="19">
    <location>
        <begin position="3116"/>
        <end position="3220"/>
    </location>
</feature>
<keyword evidence="5" id="KW-0677">Repeat</keyword>
<dbReference type="GO" id="GO:0005509">
    <property type="term" value="F:calcium ion binding"/>
    <property type="evidence" value="ECO:0007669"/>
    <property type="project" value="UniProtKB-UniRule"/>
</dbReference>
<evidence type="ECO:0000259" key="18">
    <source>
        <dbReference type="PROSITE" id="PS50026"/>
    </source>
</evidence>
<dbReference type="Gene3D" id="2.60.40.60">
    <property type="entry name" value="Cadherins"/>
    <property type="match status" value="27"/>
</dbReference>
<dbReference type="PROSITE" id="PS50026">
    <property type="entry name" value="EGF_3"/>
    <property type="match status" value="4"/>
</dbReference>
<feature type="region of interest" description="Disordered" evidence="15">
    <location>
        <begin position="4309"/>
        <end position="4372"/>
    </location>
</feature>
<feature type="domain" description="Cadherin" evidence="19">
    <location>
        <begin position="1212"/>
        <end position="1300"/>
    </location>
</feature>
<dbReference type="PROSITE" id="PS50025">
    <property type="entry name" value="LAM_G_DOMAIN"/>
    <property type="match status" value="1"/>
</dbReference>
<feature type="domain" description="Cadherin" evidence="19">
    <location>
        <begin position="2483"/>
        <end position="2586"/>
    </location>
</feature>
<evidence type="ECO:0000256" key="7">
    <source>
        <dbReference type="ARBA" id="ARBA00022889"/>
    </source>
</evidence>
<dbReference type="WBParaSite" id="SSTP_0000040700.1">
    <property type="protein sequence ID" value="SSTP_0000040700.1"/>
    <property type="gene ID" value="SSTP_0000040700"/>
</dbReference>
<evidence type="ECO:0000256" key="8">
    <source>
        <dbReference type="ARBA" id="ARBA00022989"/>
    </source>
</evidence>
<accession>A0A913HD52</accession>
<keyword evidence="11" id="KW-0325">Glycoprotein</keyword>
<dbReference type="FunFam" id="2.60.40.60:FF:000015">
    <property type="entry name" value="FAT atypical cadherin 1"/>
    <property type="match status" value="3"/>
</dbReference>
<evidence type="ECO:0000313" key="21">
    <source>
        <dbReference type="WBParaSite" id="SSTP_0000040700.1"/>
    </source>
</evidence>
<feature type="domain" description="Cadherin" evidence="19">
    <location>
        <begin position="540"/>
        <end position="610"/>
    </location>
</feature>
<feature type="domain" description="Cadherin" evidence="19">
    <location>
        <begin position="2378"/>
        <end position="2479"/>
    </location>
</feature>
<keyword evidence="7" id="KW-0130">Cell adhesion</keyword>
<comment type="subcellular location">
    <subcellularLocation>
        <location evidence="1">Membrane</location>
        <topology evidence="1">Single-pass membrane protein</topology>
    </subcellularLocation>
</comment>
<reference evidence="21" key="1">
    <citation type="submission" date="2022-10" db="UniProtKB">
        <authorList>
            <consortium name="WormBaseParasite"/>
        </authorList>
    </citation>
    <scope>IDENTIFICATION</scope>
</reference>
<feature type="transmembrane region" description="Helical" evidence="16">
    <location>
        <begin position="21"/>
        <end position="44"/>
    </location>
</feature>
<feature type="domain" description="Cadherin" evidence="19">
    <location>
        <begin position="3332"/>
        <end position="3428"/>
    </location>
</feature>
<keyword evidence="2 13" id="KW-0245">EGF-like domain</keyword>
<dbReference type="Gene3D" id="2.60.120.200">
    <property type="match status" value="1"/>
</dbReference>
<keyword evidence="8 16" id="KW-1133">Transmembrane helix</keyword>
<dbReference type="PANTHER" id="PTHR24026">
    <property type="entry name" value="FAT ATYPICAL CADHERIN-RELATED"/>
    <property type="match status" value="1"/>
</dbReference>
<feature type="domain" description="Cadherin" evidence="19">
    <location>
        <begin position="2288"/>
        <end position="2382"/>
    </location>
</feature>
<dbReference type="InterPro" id="IPR013320">
    <property type="entry name" value="ConA-like_dom_sf"/>
</dbReference>
<evidence type="ECO:0000256" key="15">
    <source>
        <dbReference type="SAM" id="MobiDB-lite"/>
    </source>
</evidence>
<dbReference type="Pfam" id="PF00028">
    <property type="entry name" value="Cadherin"/>
    <property type="match status" value="13"/>
</dbReference>
<dbReference type="InterPro" id="IPR000742">
    <property type="entry name" value="EGF"/>
</dbReference>
<feature type="domain" description="Cadherin" evidence="19">
    <location>
        <begin position="2166"/>
        <end position="2266"/>
    </location>
</feature>
<evidence type="ECO:0000256" key="13">
    <source>
        <dbReference type="PROSITE-ProRule" id="PRU00076"/>
    </source>
</evidence>
<feature type="domain" description="Cadherin" evidence="19">
    <location>
        <begin position="3221"/>
        <end position="3323"/>
    </location>
</feature>
<dbReference type="PROSITE" id="PS01186">
    <property type="entry name" value="EGF_2"/>
    <property type="match status" value="3"/>
</dbReference>
<dbReference type="Pfam" id="PF02210">
    <property type="entry name" value="Laminin_G_2"/>
    <property type="match status" value="1"/>
</dbReference>
<dbReference type="PROSITE" id="PS50268">
    <property type="entry name" value="CADHERIN_2"/>
    <property type="match status" value="28"/>
</dbReference>
<dbReference type="Gene3D" id="2.10.25.10">
    <property type="entry name" value="Laminin"/>
    <property type="match status" value="4"/>
</dbReference>
<feature type="domain" description="Cadherin" evidence="19">
    <location>
        <begin position="875"/>
        <end position="983"/>
    </location>
</feature>
<dbReference type="CDD" id="cd00054">
    <property type="entry name" value="EGF_CA"/>
    <property type="match status" value="2"/>
</dbReference>
<evidence type="ECO:0000256" key="6">
    <source>
        <dbReference type="ARBA" id="ARBA00022837"/>
    </source>
</evidence>
<dbReference type="PROSITE" id="PS00022">
    <property type="entry name" value="EGF_1"/>
    <property type="match status" value="4"/>
</dbReference>
<dbReference type="GO" id="GO:0007156">
    <property type="term" value="P:homophilic cell adhesion via plasma membrane adhesion molecules"/>
    <property type="evidence" value="ECO:0007669"/>
    <property type="project" value="InterPro"/>
</dbReference>
<feature type="domain" description="Cadherin" evidence="19">
    <location>
        <begin position="420"/>
        <end position="525"/>
    </location>
</feature>
<dbReference type="SUPFAM" id="SSF57196">
    <property type="entry name" value="EGF/Laminin"/>
    <property type="match status" value="3"/>
</dbReference>
<dbReference type="GO" id="GO:0007411">
    <property type="term" value="P:axon guidance"/>
    <property type="evidence" value="ECO:0007669"/>
    <property type="project" value="UniProtKB-ARBA"/>
</dbReference>
<dbReference type="SMART" id="SM00179">
    <property type="entry name" value="EGF_CA"/>
    <property type="match status" value="2"/>
</dbReference>
<feature type="disulfide bond" evidence="13">
    <location>
        <begin position="3974"/>
        <end position="3983"/>
    </location>
</feature>
<dbReference type="InterPro" id="IPR020894">
    <property type="entry name" value="Cadherin_CS"/>
</dbReference>
<feature type="domain" description="Cadherin" evidence="19">
    <location>
        <begin position="184"/>
        <end position="302"/>
    </location>
</feature>
<evidence type="ECO:0000259" key="17">
    <source>
        <dbReference type="PROSITE" id="PS50025"/>
    </source>
</evidence>
<feature type="disulfide bond" evidence="14">
    <location>
        <begin position="3912"/>
        <end position="3939"/>
    </location>
</feature>
<keyword evidence="9 16" id="KW-0472">Membrane</keyword>
<feature type="domain" description="Cadherin" evidence="19">
    <location>
        <begin position="771"/>
        <end position="873"/>
    </location>
</feature>
<evidence type="ECO:0000256" key="12">
    <source>
        <dbReference type="PROSITE-ProRule" id="PRU00043"/>
    </source>
</evidence>
<dbReference type="InterPro" id="IPR002126">
    <property type="entry name" value="Cadherin-like_dom"/>
</dbReference>
<feature type="transmembrane region" description="Helical" evidence="16">
    <location>
        <begin position="4081"/>
        <end position="4102"/>
    </location>
</feature>
<keyword evidence="3 16" id="KW-0812">Transmembrane</keyword>
<dbReference type="Pfam" id="PF00008">
    <property type="entry name" value="EGF"/>
    <property type="match status" value="1"/>
</dbReference>
<keyword evidence="4" id="KW-0732">Signal</keyword>
<feature type="domain" description="Cadherin" evidence="19">
    <location>
        <begin position="1891"/>
        <end position="1959"/>
    </location>
</feature>
<evidence type="ECO:0000256" key="14">
    <source>
        <dbReference type="PROSITE-ProRule" id="PRU00122"/>
    </source>
</evidence>
<feature type="disulfide bond" evidence="13">
    <location>
        <begin position="4052"/>
        <end position="4061"/>
    </location>
</feature>
<feature type="domain" description="Cadherin" evidence="19">
    <location>
        <begin position="2587"/>
        <end position="2697"/>
    </location>
</feature>
<feature type="domain" description="Cadherin" evidence="19">
    <location>
        <begin position="1088"/>
        <end position="1195"/>
    </location>
</feature>
<dbReference type="SMART" id="SM00112">
    <property type="entry name" value="CA"/>
    <property type="match status" value="23"/>
</dbReference>
<keyword evidence="20" id="KW-1185">Reference proteome</keyword>
<protein>
    <submittedName>
        <fullName evidence="21">Cadherin</fullName>
    </submittedName>
</protein>
<dbReference type="InterPro" id="IPR015919">
    <property type="entry name" value="Cadherin-like_sf"/>
</dbReference>
<evidence type="ECO:0000256" key="1">
    <source>
        <dbReference type="ARBA" id="ARBA00004167"/>
    </source>
</evidence>
<dbReference type="InterPro" id="IPR001881">
    <property type="entry name" value="EGF-like_Ca-bd_dom"/>
</dbReference>
<evidence type="ECO:0000256" key="4">
    <source>
        <dbReference type="ARBA" id="ARBA00022729"/>
    </source>
</evidence>
<keyword evidence="10 13" id="KW-1015">Disulfide bond</keyword>